<dbReference type="Gene3D" id="3.40.50.970">
    <property type="match status" value="1"/>
</dbReference>
<feature type="compositionally biased region" description="Basic and acidic residues" evidence="5">
    <location>
        <begin position="33"/>
        <end position="47"/>
    </location>
</feature>
<proteinExistence type="inferred from homology"/>
<dbReference type="eggNOG" id="KOG1182">
    <property type="taxonomic scope" value="Eukaryota"/>
</dbReference>
<keyword evidence="3 4" id="KW-0560">Oxidoreductase</keyword>
<feature type="region of interest" description="Disordered" evidence="5">
    <location>
        <begin position="1"/>
        <end position="51"/>
    </location>
</feature>
<feature type="domain" description="Dehydrogenase E1 component" evidence="6">
    <location>
        <begin position="174"/>
        <end position="300"/>
    </location>
</feature>
<dbReference type="GO" id="GO:0003863">
    <property type="term" value="F:branched-chain 2-oxo acid dehydrogenase activity"/>
    <property type="evidence" value="ECO:0007669"/>
    <property type="project" value="UniProtKB-EC"/>
</dbReference>
<organism evidence="7 8">
    <name type="scientific">Strigamia maritima</name>
    <name type="common">European centipede</name>
    <name type="synonym">Geophilus maritimus</name>
    <dbReference type="NCBI Taxonomy" id="126957"/>
    <lineage>
        <taxon>Eukaryota</taxon>
        <taxon>Metazoa</taxon>
        <taxon>Ecdysozoa</taxon>
        <taxon>Arthropoda</taxon>
        <taxon>Myriapoda</taxon>
        <taxon>Chilopoda</taxon>
        <taxon>Pleurostigmophora</taxon>
        <taxon>Geophilomorpha</taxon>
        <taxon>Linotaeniidae</taxon>
        <taxon>Strigamia</taxon>
    </lineage>
</organism>
<reference evidence="7" key="2">
    <citation type="submission" date="2015-02" db="UniProtKB">
        <authorList>
            <consortium name="EnsemblMetazoa"/>
        </authorList>
    </citation>
    <scope>IDENTIFICATION</scope>
</reference>
<dbReference type="Proteomes" id="UP000014500">
    <property type="component" value="Unassembled WGS sequence"/>
</dbReference>
<comment type="catalytic activity">
    <reaction evidence="4">
        <text>N(6)-[(R)-lipoyl]-L-lysyl-[protein] + 3-methyl-2-oxobutanoate + H(+) = N(6)-[(R)-S(8)-2-methylpropanoyldihydrolipoyl]-L-lysyl-[protein] + CO2</text>
        <dbReference type="Rhea" id="RHEA:13457"/>
        <dbReference type="Rhea" id="RHEA-COMP:10474"/>
        <dbReference type="Rhea" id="RHEA-COMP:10497"/>
        <dbReference type="ChEBI" id="CHEBI:11851"/>
        <dbReference type="ChEBI" id="CHEBI:15378"/>
        <dbReference type="ChEBI" id="CHEBI:16526"/>
        <dbReference type="ChEBI" id="CHEBI:83099"/>
        <dbReference type="ChEBI" id="CHEBI:83142"/>
        <dbReference type="EC" id="1.2.4.4"/>
    </reaction>
</comment>
<evidence type="ECO:0000259" key="6">
    <source>
        <dbReference type="Pfam" id="PF00676"/>
    </source>
</evidence>
<dbReference type="PANTHER" id="PTHR43380">
    <property type="entry name" value="2-OXOISOVALERATE DEHYDROGENASE SUBUNIT ALPHA, MITOCHONDRIAL"/>
    <property type="match status" value="1"/>
</dbReference>
<evidence type="ECO:0000256" key="4">
    <source>
        <dbReference type="RuleBase" id="RU365014"/>
    </source>
</evidence>
<accession>T1J903</accession>
<comment type="cofactor">
    <cofactor evidence="4">
        <name>thiamine diphosphate</name>
        <dbReference type="ChEBI" id="CHEBI:58937"/>
    </cofactor>
</comment>
<evidence type="ECO:0000313" key="7">
    <source>
        <dbReference type="EnsemblMetazoa" id="SMAR010193-PA"/>
    </source>
</evidence>
<evidence type="ECO:0000256" key="3">
    <source>
        <dbReference type="ARBA" id="ARBA00023002"/>
    </source>
</evidence>
<dbReference type="Pfam" id="PF00676">
    <property type="entry name" value="E1_dh"/>
    <property type="match status" value="1"/>
</dbReference>
<feature type="compositionally biased region" description="Acidic residues" evidence="5">
    <location>
        <begin position="22"/>
        <end position="32"/>
    </location>
</feature>
<comment type="function">
    <text evidence="4">The branched-chain alpha-keto dehydrogenase complex catalyzes the overall conversion of alpha-keto acids to acyl-CoA and CO(2). It contains multiple copies of three enzymatic components: branched-chain alpha-keto acid decarboxylase (E1), lipoamide acyltransferase (E2) and lipoamide dehydrogenase (E3).</text>
</comment>
<dbReference type="PANTHER" id="PTHR43380:SF1">
    <property type="entry name" value="2-OXOISOVALERATE DEHYDROGENASE SUBUNIT ALPHA, MITOCHONDRIAL"/>
    <property type="match status" value="1"/>
</dbReference>
<dbReference type="AlphaFoldDB" id="T1J903"/>
<dbReference type="GO" id="GO:0009083">
    <property type="term" value="P:branched-chain amino acid catabolic process"/>
    <property type="evidence" value="ECO:0007669"/>
    <property type="project" value="TreeGrafter"/>
</dbReference>
<dbReference type="InterPro" id="IPR001017">
    <property type="entry name" value="DH_E1"/>
</dbReference>
<sequence>MADSDTPRINFNRFAPQKNGDAEDDRMDDDHVDDGHAENDDDSRNGDGADNQNQVFAEKFDQLSANVGNLTSILQTLVQNQGLGVAASGACPAALIAPQVSDGAVVTQTSSSEFQTSQWQFRQMLDGIPTHATTFHFQNVQMVCYDAHLSASLFTYRQRARKITVCKSDHILWHAAFNFAATLDCPIIFFGHEQYRGDGIAGRGPAYGLASIRVDGNDVLAVYNVTKAARRIVAEEGRPVLIEAMTYRIGHHSTAYRSVDEVRYWDEKDHPISRLRRFMKKRNLWDDDKEKTWKDESKKTKRRKLKKPAPELLLCTDVYDELTGRMMNEETCIQNMPSEEL</sequence>
<dbReference type="EnsemblMetazoa" id="SMAR010193-RA">
    <property type="protein sequence ID" value="SMAR010193-PA"/>
    <property type="gene ID" value="SMAR010193"/>
</dbReference>
<dbReference type="InterPro" id="IPR050771">
    <property type="entry name" value="Alpha-ketoacid_DH_E1_comp"/>
</dbReference>
<evidence type="ECO:0000256" key="5">
    <source>
        <dbReference type="SAM" id="MobiDB-lite"/>
    </source>
</evidence>
<keyword evidence="2" id="KW-0809">Transit peptide</keyword>
<dbReference type="HOGENOM" id="CLU_814619_0_0_1"/>
<evidence type="ECO:0000256" key="1">
    <source>
        <dbReference type="ARBA" id="ARBA00008646"/>
    </source>
</evidence>
<dbReference type="STRING" id="126957.T1J903"/>
<name>T1J903_STRMM</name>
<evidence type="ECO:0000256" key="2">
    <source>
        <dbReference type="ARBA" id="ARBA00022946"/>
    </source>
</evidence>
<comment type="similarity">
    <text evidence="1 4">Belongs to the BCKDHA family.</text>
</comment>
<evidence type="ECO:0000313" key="8">
    <source>
        <dbReference type="Proteomes" id="UP000014500"/>
    </source>
</evidence>
<dbReference type="InterPro" id="IPR029061">
    <property type="entry name" value="THDP-binding"/>
</dbReference>
<dbReference type="SUPFAM" id="SSF52518">
    <property type="entry name" value="Thiamin diphosphate-binding fold (THDP-binding)"/>
    <property type="match status" value="1"/>
</dbReference>
<keyword evidence="8" id="KW-1185">Reference proteome</keyword>
<reference evidence="8" key="1">
    <citation type="submission" date="2011-05" db="EMBL/GenBank/DDBJ databases">
        <authorList>
            <person name="Richards S.R."/>
            <person name="Qu J."/>
            <person name="Jiang H."/>
            <person name="Jhangiani S.N."/>
            <person name="Agravi P."/>
            <person name="Goodspeed R."/>
            <person name="Gross S."/>
            <person name="Mandapat C."/>
            <person name="Jackson L."/>
            <person name="Mathew T."/>
            <person name="Pu L."/>
            <person name="Thornton R."/>
            <person name="Saada N."/>
            <person name="Wilczek-Boney K.B."/>
            <person name="Lee S."/>
            <person name="Kovar C."/>
            <person name="Wu Y."/>
            <person name="Scherer S.E."/>
            <person name="Worley K.C."/>
            <person name="Muzny D.M."/>
            <person name="Gibbs R."/>
        </authorList>
    </citation>
    <scope>NUCLEOTIDE SEQUENCE</scope>
    <source>
        <strain evidence="8">Brora</strain>
    </source>
</reference>
<dbReference type="EMBL" id="JH431968">
    <property type="status" value="NOT_ANNOTATED_CDS"/>
    <property type="molecule type" value="Genomic_DNA"/>
</dbReference>
<dbReference type="EC" id="1.2.4.4" evidence="4"/>
<protein>
    <recommendedName>
        <fullName evidence="4">2-oxoisovalerate dehydrogenase subunit alpha</fullName>
        <ecNumber evidence="4">1.2.4.4</ecNumber>
    </recommendedName>
    <alternativeName>
        <fullName evidence="4">Branched-chain alpha-keto acid dehydrogenase E1 component alpha chain</fullName>
    </alternativeName>
</protein>
<keyword evidence="4" id="KW-0786">Thiamine pyrophosphate</keyword>